<dbReference type="PANTHER" id="PTHR30349:SF64">
    <property type="entry name" value="PROPHAGE INTEGRASE INTD-RELATED"/>
    <property type="match status" value="1"/>
</dbReference>
<name>A0A1C3WBR7_9BRAD</name>
<dbReference type="RefSeq" id="WP_091957277.1">
    <property type="nucleotide sequence ID" value="NZ_FMAI01000007.1"/>
</dbReference>
<reference evidence="9" key="1">
    <citation type="submission" date="2016-08" db="EMBL/GenBank/DDBJ databases">
        <authorList>
            <person name="Varghese N."/>
            <person name="Submissions Spin"/>
        </authorList>
    </citation>
    <scope>NUCLEOTIDE SEQUENCE [LARGE SCALE GENOMIC DNA]</scope>
    <source>
        <strain evidence="9">ERR11</strain>
    </source>
</reference>
<protein>
    <submittedName>
        <fullName evidence="8">Site-specific recombinase XerC</fullName>
    </submittedName>
</protein>
<dbReference type="Proteomes" id="UP000199184">
    <property type="component" value="Unassembled WGS sequence"/>
</dbReference>
<dbReference type="GO" id="GO:0015074">
    <property type="term" value="P:DNA integration"/>
    <property type="evidence" value="ECO:0007669"/>
    <property type="project" value="UniProtKB-KW"/>
</dbReference>
<dbReference type="InterPro" id="IPR010998">
    <property type="entry name" value="Integrase_recombinase_N"/>
</dbReference>
<dbReference type="InterPro" id="IPR044068">
    <property type="entry name" value="CB"/>
</dbReference>
<dbReference type="InterPro" id="IPR050090">
    <property type="entry name" value="Tyrosine_recombinase_XerCD"/>
</dbReference>
<dbReference type="InterPro" id="IPR011010">
    <property type="entry name" value="DNA_brk_join_enz"/>
</dbReference>
<dbReference type="GO" id="GO:0006310">
    <property type="term" value="P:DNA recombination"/>
    <property type="evidence" value="ECO:0007669"/>
    <property type="project" value="UniProtKB-KW"/>
</dbReference>
<evidence type="ECO:0000313" key="9">
    <source>
        <dbReference type="Proteomes" id="UP000199184"/>
    </source>
</evidence>
<feature type="domain" description="Tyr recombinase" evidence="6">
    <location>
        <begin position="196"/>
        <end position="424"/>
    </location>
</feature>
<evidence type="ECO:0000313" key="8">
    <source>
        <dbReference type="EMBL" id="SCB37592.1"/>
    </source>
</evidence>
<accession>A0A1C3WBR7</accession>
<dbReference type="PANTHER" id="PTHR30349">
    <property type="entry name" value="PHAGE INTEGRASE-RELATED"/>
    <property type="match status" value="1"/>
</dbReference>
<proteinExistence type="inferred from homology"/>
<evidence type="ECO:0000256" key="2">
    <source>
        <dbReference type="ARBA" id="ARBA00022908"/>
    </source>
</evidence>
<evidence type="ECO:0000256" key="1">
    <source>
        <dbReference type="ARBA" id="ARBA00008857"/>
    </source>
</evidence>
<dbReference type="Pfam" id="PF00589">
    <property type="entry name" value="Phage_integrase"/>
    <property type="match status" value="1"/>
</dbReference>
<evidence type="ECO:0000256" key="5">
    <source>
        <dbReference type="PROSITE-ProRule" id="PRU01248"/>
    </source>
</evidence>
<keyword evidence="4" id="KW-0233">DNA recombination</keyword>
<dbReference type="InterPro" id="IPR013762">
    <property type="entry name" value="Integrase-like_cat_sf"/>
</dbReference>
<dbReference type="EMBL" id="FMAI01000007">
    <property type="protein sequence ID" value="SCB37592.1"/>
    <property type="molecule type" value="Genomic_DNA"/>
</dbReference>
<evidence type="ECO:0000259" key="6">
    <source>
        <dbReference type="PROSITE" id="PS51898"/>
    </source>
</evidence>
<organism evidence="8 9">
    <name type="scientific">Bradyrhizobium shewense</name>
    <dbReference type="NCBI Taxonomy" id="1761772"/>
    <lineage>
        <taxon>Bacteria</taxon>
        <taxon>Pseudomonadati</taxon>
        <taxon>Pseudomonadota</taxon>
        <taxon>Alphaproteobacteria</taxon>
        <taxon>Hyphomicrobiales</taxon>
        <taxon>Nitrobacteraceae</taxon>
        <taxon>Bradyrhizobium</taxon>
    </lineage>
</organism>
<evidence type="ECO:0000259" key="7">
    <source>
        <dbReference type="PROSITE" id="PS51900"/>
    </source>
</evidence>
<dbReference type="Gene3D" id="1.10.443.10">
    <property type="entry name" value="Intergrase catalytic core"/>
    <property type="match status" value="1"/>
</dbReference>
<keyword evidence="9" id="KW-1185">Reference proteome</keyword>
<feature type="domain" description="Core-binding (CB)" evidence="7">
    <location>
        <begin position="70"/>
        <end position="161"/>
    </location>
</feature>
<dbReference type="AlphaFoldDB" id="A0A1C3WBR7"/>
<gene>
    <name evidence="8" type="ORF">GA0061098_1007149</name>
</gene>
<evidence type="ECO:0000256" key="4">
    <source>
        <dbReference type="ARBA" id="ARBA00023172"/>
    </source>
</evidence>
<dbReference type="PROSITE" id="PS51900">
    <property type="entry name" value="CB"/>
    <property type="match status" value="1"/>
</dbReference>
<dbReference type="InterPro" id="IPR004107">
    <property type="entry name" value="Integrase_SAM-like_N"/>
</dbReference>
<keyword evidence="3 5" id="KW-0238">DNA-binding</keyword>
<dbReference type="GO" id="GO:0003677">
    <property type="term" value="F:DNA binding"/>
    <property type="evidence" value="ECO:0007669"/>
    <property type="project" value="UniProtKB-UniRule"/>
</dbReference>
<dbReference type="Gene3D" id="1.10.150.130">
    <property type="match status" value="1"/>
</dbReference>
<comment type="similarity">
    <text evidence="1">Belongs to the 'phage' integrase family.</text>
</comment>
<sequence length="430" mass="48028">MSVRTHTWTTKAGESRQAYVVQYSTPELDSRGKRRRHLKFFQRKKDADAFHAQVRVDVAKGVHVPHSKSITIAEAGRAWLDACGDLERTTRDNYEQHFRDHICPYLGGIKLSALTIAIVRDWQDKLRKGTPAPGQGEAEPRSADMVKRVTGDLGALLADAQERGQVGQNVVRSLRAGRKRGKQRQAERRAKGKLKVGVDIPTPEEIDSILKAVDGRWRPLMLVAIRCGLRASELRGLRWEDIDFKKAKLHVRQRADAFNEIGRPKSEAGERTVPVPPKTLAVLREWKLACPRRNTGRRDERGEPIRELLYVFPNGSGNIENHSNIVKRGVIPTMLAAAVAVPDVDDQGAPKHDDDGKPILQAKYSGTHALRHYFASWCINRPPVGLGLNLKEVQDRMGHSSITMTADRYGHLFPRADDSAELAAAEGKFG</sequence>
<dbReference type="SUPFAM" id="SSF56349">
    <property type="entry name" value="DNA breaking-rejoining enzymes"/>
    <property type="match status" value="1"/>
</dbReference>
<dbReference type="Pfam" id="PF14659">
    <property type="entry name" value="Phage_int_SAM_3"/>
    <property type="match status" value="1"/>
</dbReference>
<evidence type="ECO:0000256" key="3">
    <source>
        <dbReference type="ARBA" id="ARBA00023125"/>
    </source>
</evidence>
<dbReference type="CDD" id="cd01189">
    <property type="entry name" value="INT_ICEBs1_C_like"/>
    <property type="match status" value="1"/>
</dbReference>
<keyword evidence="2" id="KW-0229">DNA integration</keyword>
<dbReference type="PROSITE" id="PS51898">
    <property type="entry name" value="TYR_RECOMBINASE"/>
    <property type="match status" value="1"/>
</dbReference>
<dbReference type="InterPro" id="IPR002104">
    <property type="entry name" value="Integrase_catalytic"/>
</dbReference>